<accession>A0A371K4U2</accession>
<name>A0A371K4U2_9GAMM</name>
<keyword evidence="3" id="KW-1185">Reference proteome</keyword>
<dbReference type="AlphaFoldDB" id="A0A371K4U2"/>
<comment type="caution">
    <text evidence="2">The sequence shown here is derived from an EMBL/GenBank/DDBJ whole genome shotgun (WGS) entry which is preliminary data.</text>
</comment>
<reference evidence="2 3" key="1">
    <citation type="submission" date="2018-08" db="EMBL/GenBank/DDBJ databases">
        <title>Lysobacter sp. zong2l5, whole genome shotgun sequence.</title>
        <authorList>
            <person name="Zhang X."/>
            <person name="Feng G."/>
            <person name="Zhu H."/>
        </authorList>
    </citation>
    <scope>NUCLEOTIDE SEQUENCE [LARGE SCALE GENOMIC DNA]</scope>
    <source>
        <strain evidence="3">zong2l5</strain>
    </source>
</reference>
<dbReference type="RefSeq" id="WP_115858386.1">
    <property type="nucleotide sequence ID" value="NZ_QTSU01000001.1"/>
</dbReference>
<dbReference type="EMBL" id="QTSU01000001">
    <property type="protein sequence ID" value="RDZ28951.1"/>
    <property type="molecule type" value="Genomic_DNA"/>
</dbReference>
<feature type="compositionally biased region" description="Pro residues" evidence="1">
    <location>
        <begin position="197"/>
        <end position="221"/>
    </location>
</feature>
<proteinExistence type="predicted"/>
<organism evidence="2 3">
    <name type="scientific">Lysobacter silvisoli</name>
    <dbReference type="NCBI Taxonomy" id="2293254"/>
    <lineage>
        <taxon>Bacteria</taxon>
        <taxon>Pseudomonadati</taxon>
        <taxon>Pseudomonadota</taxon>
        <taxon>Gammaproteobacteria</taxon>
        <taxon>Lysobacterales</taxon>
        <taxon>Lysobacteraceae</taxon>
        <taxon>Lysobacter</taxon>
    </lineage>
</organism>
<protein>
    <submittedName>
        <fullName evidence="2">Uncharacterized protein</fullName>
    </submittedName>
</protein>
<dbReference type="OrthoDB" id="6028439at2"/>
<evidence type="ECO:0000313" key="2">
    <source>
        <dbReference type="EMBL" id="RDZ28951.1"/>
    </source>
</evidence>
<evidence type="ECO:0000313" key="3">
    <source>
        <dbReference type="Proteomes" id="UP000264492"/>
    </source>
</evidence>
<sequence>MDKVEGRRIRRVLHTLVVLGAAVGAAAGPAFALTPPSVPDCFPERLGELQASEFPPALHRAMREQRRGLLFGYKSPRHQTTVTVYLLNKAQAGGVEQEFQSAAEQIVAFNPGVAPLQSGSLELNLANLPVEGRRNLYQWTQEGEGVGSLLWVGETPDRIVKFRLSYLRPAQDAPAAEAERYAMGALRLVAYHTCEPPTAPAAEPPPSVPYYPPAPPAPPSK</sequence>
<dbReference type="Proteomes" id="UP000264492">
    <property type="component" value="Unassembled WGS sequence"/>
</dbReference>
<gene>
    <name evidence="2" type="ORF">DX914_07575</name>
</gene>
<evidence type="ECO:0000256" key="1">
    <source>
        <dbReference type="SAM" id="MobiDB-lite"/>
    </source>
</evidence>
<feature type="region of interest" description="Disordered" evidence="1">
    <location>
        <begin position="196"/>
        <end position="221"/>
    </location>
</feature>